<feature type="transmembrane region" description="Helical" evidence="1">
    <location>
        <begin position="38"/>
        <end position="60"/>
    </location>
</feature>
<evidence type="ECO:0000256" key="1">
    <source>
        <dbReference type="SAM" id="Phobius"/>
    </source>
</evidence>
<sequence length="299" mass="34349">MDYPIELVYAIPEHELTSEFPNTTQDEYDDDFEHRQPLAASILATTIYLSAVVVHAYILQRILFRKVFGRLFGWMWISREIGLLTSCLIGGLIYGPSIVLYPDIYEKLIGMYLAKVCIILLLQIALSTLLIAFNRCLLIRKPLNFKHIFTPKKTAYMITLSWAIPIGVITAIQCLPFDDSVTVDGEVVPLYFFIQVLLFLFFVYLILVVTLVIDMYAIWKLRQMSKIVLQSLVAVPASFIELAYESIFWNITLTLDGLIIIYFNDDLHPWKSSQRPYKDTRGNMHRVNTNGSICTTIVD</sequence>
<proteinExistence type="predicted"/>
<evidence type="ECO:0000259" key="2">
    <source>
        <dbReference type="Pfam" id="PF10328"/>
    </source>
</evidence>
<dbReference type="AlphaFoldDB" id="A0A1I7YKB0"/>
<dbReference type="Gene3D" id="1.20.1070.10">
    <property type="entry name" value="Rhodopsin 7-helix transmembrane proteins"/>
    <property type="match status" value="1"/>
</dbReference>
<keyword evidence="1" id="KW-0472">Membrane</keyword>
<dbReference type="InterPro" id="IPR019430">
    <property type="entry name" value="7TM_GPCR_serpentine_rcpt_Srx"/>
</dbReference>
<keyword evidence="1" id="KW-0812">Transmembrane</keyword>
<reference evidence="4" key="1">
    <citation type="submission" date="2016-11" db="UniProtKB">
        <authorList>
            <consortium name="WormBaseParasite"/>
        </authorList>
    </citation>
    <scope>IDENTIFICATION</scope>
</reference>
<evidence type="ECO:0000313" key="4">
    <source>
        <dbReference type="WBParaSite" id="L893_g1716.t1"/>
    </source>
</evidence>
<dbReference type="SUPFAM" id="SSF81321">
    <property type="entry name" value="Family A G protein-coupled receptor-like"/>
    <property type="match status" value="1"/>
</dbReference>
<dbReference type="CDD" id="cd00637">
    <property type="entry name" value="7tm_classA_rhodopsin-like"/>
    <property type="match status" value="1"/>
</dbReference>
<feature type="transmembrane region" description="Helical" evidence="1">
    <location>
        <begin position="81"/>
        <end position="100"/>
    </location>
</feature>
<organism evidence="3 4">
    <name type="scientific">Steinernema glaseri</name>
    <dbReference type="NCBI Taxonomy" id="37863"/>
    <lineage>
        <taxon>Eukaryota</taxon>
        <taxon>Metazoa</taxon>
        <taxon>Ecdysozoa</taxon>
        <taxon>Nematoda</taxon>
        <taxon>Chromadorea</taxon>
        <taxon>Rhabditida</taxon>
        <taxon>Tylenchina</taxon>
        <taxon>Panagrolaimomorpha</taxon>
        <taxon>Strongyloidoidea</taxon>
        <taxon>Steinernematidae</taxon>
        <taxon>Steinernema</taxon>
    </lineage>
</organism>
<dbReference type="WBParaSite" id="L893_g1716.t1">
    <property type="protein sequence ID" value="L893_g1716.t1"/>
    <property type="gene ID" value="L893_g1716"/>
</dbReference>
<feature type="transmembrane region" description="Helical" evidence="1">
    <location>
        <begin position="154"/>
        <end position="172"/>
    </location>
</feature>
<dbReference type="PANTHER" id="PTHR23017">
    <property type="entry name" value="SERPENTINE RECEPTOR, CLASS X"/>
    <property type="match status" value="1"/>
</dbReference>
<protein>
    <submittedName>
        <fullName evidence="4">7TM_GPCR_Srx domain-containing protein</fullName>
    </submittedName>
</protein>
<feature type="transmembrane region" description="Helical" evidence="1">
    <location>
        <begin position="192"/>
        <end position="219"/>
    </location>
</feature>
<keyword evidence="3" id="KW-1185">Reference proteome</keyword>
<name>A0A1I7YKB0_9BILA</name>
<dbReference type="Proteomes" id="UP000095287">
    <property type="component" value="Unplaced"/>
</dbReference>
<accession>A0A1I7YKB0</accession>
<feature type="transmembrane region" description="Helical" evidence="1">
    <location>
        <begin position="112"/>
        <end position="133"/>
    </location>
</feature>
<feature type="domain" description="7TM GPCR serpentine receptor class x (Srx)" evidence="2">
    <location>
        <begin position="52"/>
        <end position="226"/>
    </location>
</feature>
<evidence type="ECO:0000313" key="3">
    <source>
        <dbReference type="Proteomes" id="UP000095287"/>
    </source>
</evidence>
<dbReference type="PANTHER" id="PTHR23017:SF3">
    <property type="entry name" value="G-PROTEIN COUPLED RECEPTORS FAMILY 1 PROFILE DOMAIN-CONTAINING PROTEIN"/>
    <property type="match status" value="1"/>
</dbReference>
<dbReference type="Pfam" id="PF10328">
    <property type="entry name" value="7TM_GPCR_Srx"/>
    <property type="match status" value="1"/>
</dbReference>
<keyword evidence="1" id="KW-1133">Transmembrane helix</keyword>